<evidence type="ECO:0000256" key="6">
    <source>
        <dbReference type="SAM" id="Phobius"/>
    </source>
</evidence>
<dbReference type="InterPro" id="IPR020846">
    <property type="entry name" value="MFS_dom"/>
</dbReference>
<dbReference type="InterPro" id="IPR001958">
    <property type="entry name" value="Tet-R_TetA/multi-R_MdtG-like"/>
</dbReference>
<dbReference type="Pfam" id="PF07690">
    <property type="entry name" value="MFS_1"/>
    <property type="match status" value="1"/>
</dbReference>
<dbReference type="PANTHER" id="PTHR23504">
    <property type="entry name" value="MAJOR FACILITATOR SUPERFAMILY DOMAIN-CONTAINING PROTEIN 10"/>
    <property type="match status" value="1"/>
</dbReference>
<dbReference type="Proteomes" id="UP000503462">
    <property type="component" value="Chromosome 1"/>
</dbReference>
<dbReference type="AlphaFoldDB" id="A0A6H0XM28"/>
<feature type="transmembrane region" description="Helical" evidence="6">
    <location>
        <begin position="193"/>
        <end position="215"/>
    </location>
</feature>
<feature type="transmembrane region" description="Helical" evidence="6">
    <location>
        <begin position="353"/>
        <end position="373"/>
    </location>
</feature>
<evidence type="ECO:0000256" key="3">
    <source>
        <dbReference type="ARBA" id="ARBA00022692"/>
    </source>
</evidence>
<evidence type="ECO:0000256" key="4">
    <source>
        <dbReference type="ARBA" id="ARBA00022989"/>
    </source>
</evidence>
<feature type="transmembrane region" description="Helical" evidence="6">
    <location>
        <begin position="152"/>
        <end position="173"/>
    </location>
</feature>
<dbReference type="EMBL" id="CP051139">
    <property type="protein sequence ID" value="QIW95684.1"/>
    <property type="molecule type" value="Genomic_DNA"/>
</dbReference>
<dbReference type="OrthoDB" id="10262656at2759"/>
<dbReference type="GO" id="GO:0016020">
    <property type="term" value="C:membrane"/>
    <property type="evidence" value="ECO:0007669"/>
    <property type="project" value="UniProtKB-SubCell"/>
</dbReference>
<reference evidence="8 9" key="1">
    <citation type="journal article" date="2016" name="Sci. Rep.">
        <title>Peltaster fructicola genome reveals evolution from an invasive phytopathogen to an ectophytic parasite.</title>
        <authorList>
            <person name="Xu C."/>
            <person name="Chen H."/>
            <person name="Gleason M.L."/>
            <person name="Xu J.R."/>
            <person name="Liu H."/>
            <person name="Zhang R."/>
            <person name="Sun G."/>
        </authorList>
    </citation>
    <scope>NUCLEOTIDE SEQUENCE [LARGE SCALE GENOMIC DNA]</scope>
    <source>
        <strain evidence="8 9">LNHT1506</strain>
    </source>
</reference>
<feature type="transmembrane region" description="Helical" evidence="6">
    <location>
        <begin position="59"/>
        <end position="79"/>
    </location>
</feature>
<evidence type="ECO:0000256" key="2">
    <source>
        <dbReference type="ARBA" id="ARBA00022448"/>
    </source>
</evidence>
<dbReference type="Gene3D" id="1.20.1250.20">
    <property type="entry name" value="MFS general substrate transporter like domains"/>
    <property type="match status" value="1"/>
</dbReference>
<keyword evidence="3 6" id="KW-0812">Transmembrane</keyword>
<evidence type="ECO:0000313" key="8">
    <source>
        <dbReference type="EMBL" id="QIW95684.1"/>
    </source>
</evidence>
<keyword evidence="9" id="KW-1185">Reference proteome</keyword>
<gene>
    <name evidence="8" type="ORF">AMS68_001202</name>
</gene>
<keyword evidence="5 6" id="KW-0472">Membrane</keyword>
<sequence>MLLTQTRSFQQESHAFPTVQLLLLALVRLAEPIALTSIFPYAWKLVLAFEFGDQSNASLYAGILISAFALAESLTGMFWGDLSDRIGRKPVLIIGCAGTMASLIVVGLSTNFWVALAGRFLGGALNGNIGVIQTMVGELVQDPKHEPKAYAIMPFVWSVGTIIGPCIGGYFAQPAKNFPEYFDKNSIFGHFPYLLPNLICAGLMLASIIAGWVLLQETLPEKTGQAQDIEWQNNESRTENNPLVAAVEAEYDSYGTFDANDVSHGHARSYSDVSMTTEKTRKQMPSIFTPRVIMLTIALGIFTYHSMTYDHLLPIFLQDRRGLVQAAGAGSPLREFLQSMDGGLGLTTQQTGVIMSVNGLIALFIQAVIFPALASWLGIWKLLVVVTIGHPIAYLVVPFLAILTPGWLFTGIYACLSLRSLLSIVAYPLLLILLKEASPSPRSLGKINGLAASVGAGCRTLASPISGFLYGVGMNVHFTGVACRINKSAIVAEDSIQWSTTTTKRFPEVVIEEVDSGYDSAEERSPLLAH</sequence>
<dbReference type="InterPro" id="IPR036259">
    <property type="entry name" value="MFS_trans_sf"/>
</dbReference>
<feature type="transmembrane region" description="Helical" evidence="6">
    <location>
        <begin position="288"/>
        <end position="307"/>
    </location>
</feature>
<accession>A0A6H0XM28</accession>
<evidence type="ECO:0000256" key="5">
    <source>
        <dbReference type="ARBA" id="ARBA00023136"/>
    </source>
</evidence>
<proteinExistence type="predicted"/>
<evidence type="ECO:0000259" key="7">
    <source>
        <dbReference type="PROSITE" id="PS50850"/>
    </source>
</evidence>
<dbReference type="PANTHER" id="PTHR23504:SF2">
    <property type="entry name" value="TRANSPORTER, PUTATIVE (AFU_ORTHOLOGUE AFUA_8G04150)-RELATED"/>
    <property type="match status" value="1"/>
</dbReference>
<dbReference type="PROSITE" id="PS50850">
    <property type="entry name" value="MFS"/>
    <property type="match status" value="1"/>
</dbReference>
<dbReference type="CDD" id="cd17330">
    <property type="entry name" value="MFS_SLC46_TetA_like"/>
    <property type="match status" value="1"/>
</dbReference>
<evidence type="ECO:0000313" key="9">
    <source>
        <dbReference type="Proteomes" id="UP000503462"/>
    </source>
</evidence>
<organism evidence="8 9">
    <name type="scientific">Peltaster fructicola</name>
    <dbReference type="NCBI Taxonomy" id="286661"/>
    <lineage>
        <taxon>Eukaryota</taxon>
        <taxon>Fungi</taxon>
        <taxon>Dikarya</taxon>
        <taxon>Ascomycota</taxon>
        <taxon>Pezizomycotina</taxon>
        <taxon>Dothideomycetes</taxon>
        <taxon>Dothideomycetes incertae sedis</taxon>
        <taxon>Peltaster</taxon>
    </lineage>
</organism>
<protein>
    <recommendedName>
        <fullName evidence="7">Major facilitator superfamily (MFS) profile domain-containing protein</fullName>
    </recommendedName>
</protein>
<feature type="transmembrane region" description="Helical" evidence="6">
    <location>
        <begin position="21"/>
        <end position="39"/>
    </location>
</feature>
<keyword evidence="2" id="KW-0813">Transport</keyword>
<dbReference type="PRINTS" id="PR01035">
    <property type="entry name" value="TCRTETA"/>
</dbReference>
<name>A0A6H0XM28_9PEZI</name>
<evidence type="ECO:0000256" key="1">
    <source>
        <dbReference type="ARBA" id="ARBA00004141"/>
    </source>
</evidence>
<dbReference type="GO" id="GO:0022857">
    <property type="term" value="F:transmembrane transporter activity"/>
    <property type="evidence" value="ECO:0007669"/>
    <property type="project" value="InterPro"/>
</dbReference>
<keyword evidence="4 6" id="KW-1133">Transmembrane helix</keyword>
<dbReference type="SUPFAM" id="SSF103473">
    <property type="entry name" value="MFS general substrate transporter"/>
    <property type="match status" value="1"/>
</dbReference>
<feature type="domain" description="Major facilitator superfamily (MFS) profile" evidence="7">
    <location>
        <begin position="20"/>
        <end position="530"/>
    </location>
</feature>
<feature type="transmembrane region" description="Helical" evidence="6">
    <location>
        <begin position="91"/>
        <end position="114"/>
    </location>
</feature>
<comment type="subcellular location">
    <subcellularLocation>
        <location evidence="1">Membrane</location>
        <topology evidence="1">Multi-pass membrane protein</topology>
    </subcellularLocation>
</comment>
<dbReference type="InterPro" id="IPR011701">
    <property type="entry name" value="MFS"/>
</dbReference>